<dbReference type="EMBL" id="BAABHS010000005">
    <property type="protein sequence ID" value="GAA4956681.1"/>
    <property type="molecule type" value="Genomic_DNA"/>
</dbReference>
<dbReference type="InterPro" id="IPR005158">
    <property type="entry name" value="BTAD"/>
</dbReference>
<dbReference type="SMART" id="SM01043">
    <property type="entry name" value="BTAD"/>
    <property type="match status" value="1"/>
</dbReference>
<comment type="similarity">
    <text evidence="1">Belongs to the AfsR/DnrI/RedD regulatory family.</text>
</comment>
<gene>
    <name evidence="6" type="ORF">GCM10023205_18680</name>
</gene>
<dbReference type="Proteomes" id="UP001500466">
    <property type="component" value="Unassembled WGS sequence"/>
</dbReference>
<dbReference type="InterPro" id="IPR011990">
    <property type="entry name" value="TPR-like_helical_dom_sf"/>
</dbReference>
<dbReference type="SMART" id="SM00862">
    <property type="entry name" value="Trans_reg_C"/>
    <property type="match status" value="1"/>
</dbReference>
<evidence type="ECO:0000259" key="5">
    <source>
        <dbReference type="PROSITE" id="PS51755"/>
    </source>
</evidence>
<proteinExistence type="inferred from homology"/>
<feature type="DNA-binding region" description="OmpR/PhoB-type" evidence="4">
    <location>
        <begin position="5"/>
        <end position="109"/>
    </location>
</feature>
<keyword evidence="7" id="KW-1185">Reference proteome</keyword>
<dbReference type="SUPFAM" id="SSF52540">
    <property type="entry name" value="P-loop containing nucleoside triphosphate hydrolases"/>
    <property type="match status" value="1"/>
</dbReference>
<dbReference type="PANTHER" id="PTHR47691:SF3">
    <property type="entry name" value="HTH-TYPE TRANSCRIPTIONAL REGULATOR RV0890C-RELATED"/>
    <property type="match status" value="1"/>
</dbReference>
<dbReference type="PRINTS" id="PR00364">
    <property type="entry name" value="DISEASERSIST"/>
</dbReference>
<dbReference type="InterPro" id="IPR001867">
    <property type="entry name" value="OmpR/PhoB-type_DNA-bd"/>
</dbReference>
<dbReference type="Gene3D" id="1.10.10.10">
    <property type="entry name" value="Winged helix-like DNA-binding domain superfamily/Winged helix DNA-binding domain"/>
    <property type="match status" value="1"/>
</dbReference>
<feature type="domain" description="OmpR/PhoB-type" evidence="5">
    <location>
        <begin position="5"/>
        <end position="109"/>
    </location>
</feature>
<dbReference type="SUPFAM" id="SSF46894">
    <property type="entry name" value="C-terminal effector domain of the bipartite response regulators"/>
    <property type="match status" value="1"/>
</dbReference>
<dbReference type="Gene3D" id="1.25.40.10">
    <property type="entry name" value="Tetratricopeptide repeat domain"/>
    <property type="match status" value="1"/>
</dbReference>
<reference evidence="7" key="1">
    <citation type="journal article" date="2019" name="Int. J. Syst. Evol. Microbiol.">
        <title>The Global Catalogue of Microorganisms (GCM) 10K type strain sequencing project: providing services to taxonomists for standard genome sequencing and annotation.</title>
        <authorList>
            <consortium name="The Broad Institute Genomics Platform"/>
            <consortium name="The Broad Institute Genome Sequencing Center for Infectious Disease"/>
            <person name="Wu L."/>
            <person name="Ma J."/>
        </authorList>
    </citation>
    <scope>NUCLEOTIDE SEQUENCE [LARGE SCALE GENOMIC DNA]</scope>
    <source>
        <strain evidence="7">JCM 17986</strain>
    </source>
</reference>
<name>A0ABP9GYJ0_9ACTN</name>
<dbReference type="Pfam" id="PF03704">
    <property type="entry name" value="BTAD"/>
    <property type="match status" value="1"/>
</dbReference>
<evidence type="ECO:0000256" key="4">
    <source>
        <dbReference type="PROSITE-ProRule" id="PRU01091"/>
    </source>
</evidence>
<dbReference type="Pfam" id="PF25872">
    <property type="entry name" value="HTH_77"/>
    <property type="match status" value="1"/>
</dbReference>
<evidence type="ECO:0000313" key="7">
    <source>
        <dbReference type="Proteomes" id="UP001500466"/>
    </source>
</evidence>
<dbReference type="InterPro" id="IPR027417">
    <property type="entry name" value="P-loop_NTPase"/>
</dbReference>
<evidence type="ECO:0000256" key="1">
    <source>
        <dbReference type="ARBA" id="ARBA00005820"/>
    </source>
</evidence>
<organism evidence="6 7">
    <name type="scientific">Yinghuangia aomiensis</name>
    <dbReference type="NCBI Taxonomy" id="676205"/>
    <lineage>
        <taxon>Bacteria</taxon>
        <taxon>Bacillati</taxon>
        <taxon>Actinomycetota</taxon>
        <taxon>Actinomycetes</taxon>
        <taxon>Kitasatosporales</taxon>
        <taxon>Streptomycetaceae</taxon>
        <taxon>Yinghuangia</taxon>
    </lineage>
</organism>
<evidence type="ECO:0000313" key="6">
    <source>
        <dbReference type="EMBL" id="GAA4956681.1"/>
    </source>
</evidence>
<protein>
    <submittedName>
        <fullName evidence="6">BTAD domain-containing putative transcriptional regulator</fullName>
    </submittedName>
</protein>
<evidence type="ECO:0000256" key="2">
    <source>
        <dbReference type="ARBA" id="ARBA00023012"/>
    </source>
</evidence>
<comment type="caution">
    <text evidence="6">The sequence shown here is derived from an EMBL/GenBank/DDBJ whole genome shotgun (WGS) entry which is preliminary data.</text>
</comment>
<dbReference type="CDD" id="cd15831">
    <property type="entry name" value="BTAD"/>
    <property type="match status" value="1"/>
</dbReference>
<dbReference type="InterPro" id="IPR036388">
    <property type="entry name" value="WH-like_DNA-bd_sf"/>
</dbReference>
<keyword evidence="2" id="KW-0902">Two-component regulatory system</keyword>
<evidence type="ECO:0000256" key="3">
    <source>
        <dbReference type="ARBA" id="ARBA00023125"/>
    </source>
</evidence>
<dbReference type="InterPro" id="IPR058852">
    <property type="entry name" value="HTH_77"/>
</dbReference>
<dbReference type="SUPFAM" id="SSF48452">
    <property type="entry name" value="TPR-like"/>
    <property type="match status" value="1"/>
</dbReference>
<accession>A0ABP9GYJ0</accession>
<dbReference type="InterPro" id="IPR016032">
    <property type="entry name" value="Sig_transdc_resp-reg_C-effctor"/>
</dbReference>
<dbReference type="PANTHER" id="PTHR47691">
    <property type="entry name" value="REGULATOR-RELATED"/>
    <property type="match status" value="1"/>
</dbReference>
<keyword evidence="3 4" id="KW-0238">DNA-binding</keyword>
<dbReference type="Gene3D" id="3.40.50.300">
    <property type="entry name" value="P-loop containing nucleotide triphosphate hydrolases"/>
    <property type="match status" value="1"/>
</dbReference>
<sequence length="953" mass="103123">MLFYDPVVGAQYTFKILGRFTVARDGAEVPLGAAKLRILLAALLVEAGRVVPVDVLVDRLWGDRPPAGARNAVQNYVLRVRRSLGAAVVRTDCHGYIVDVAADGLDAHRFASLVEMGKNALSRAEPEQAAARFREGLALWCGEPLADLPSERFRDVVAALREQRLAAQELWAESVLRCGQASVALAELTRLTEHHPLHERFWAQRMLALYQCGRQGEALACYRAAAGLLAEELGVDPGTELQLMHQRVLTGAPEIAPVHVPSRVRGNLPAETTSFVGRGRELVEITALVDRSRLVTLTGMGGVGKTRLALRTAHGCAPGFAHGAWLVDLAAVTEPELVDRAVVGSLGLHDQSMRPAADLLADHLADRDVLLVLDNCEHLVDEVAALVLRLLRAAPALRVLATSRERLGVPGEYVFGVPCLALEQGVDGTASEAVRLLVERSAGCGAVLAGERHGRAAVELCRRLDGIPLAIELAAVRLGTLTVEETLERLEDSLDLLTAPRGPTPHRYGQTLSAVMDWSHGLCTSGERLLWARLSVFAGTFDLPAAESVCSDAGLSSDEVLALLTGLVHKSVVMCDRSGRSTRYRLLETIRQYGRERLRAGGDVTVLRVRHSDHYRAVAAQAATEWCGPDEAAWLARLREELPNVRAALDFCRTNAERAPVGAEIAANLMRTRAWFHSGTLGEARHWMDSLATRLDPAACGPIVPITAMKVFIATIQGDHPAAAALLDEARSLSACADAPPLAYVEGVFALLVRSDPASIGRLARVRDDFRALGQHGDAHMATMFWTMAAAFLGPADTAVRACETYVAEAEASGAEWGRTWAQWCVGLTELRHRDPARALMPLRDALLRQRALDDNWGPAWGVETLAWVLAALERPAHSAELLGAAARLRRATGVALEGLRPFHDLHADAKHLVRQRLGPRVFDEAWQRGAAGDDAVAVAVEIAHETHGRGFR</sequence>
<dbReference type="PROSITE" id="PS51755">
    <property type="entry name" value="OMPR_PHOB"/>
    <property type="match status" value="1"/>
</dbReference>
<dbReference type="Pfam" id="PF00486">
    <property type="entry name" value="Trans_reg_C"/>
    <property type="match status" value="1"/>
</dbReference>